<dbReference type="AlphaFoldDB" id="A0A1F6CPC7"/>
<accession>A0A1F6CPC7</accession>
<proteinExistence type="predicted"/>
<evidence type="ECO:0000256" key="1">
    <source>
        <dbReference type="SAM" id="MobiDB-lite"/>
    </source>
</evidence>
<sequence length="330" mass="35620">MIKRVLWTALIVFVILLIIFWLVTGGWGAVARTARSLMNPFDFFIGKSPSGSFIRLPWQPAESPTRGPDISGYAEEADTQNASAGADEQVSMPSTVLPQSQTQKFSNPSPYVGRVQITSNTATESSPALEYIEITASGSNAAPIPVSFWTLQSSVTGTSASIPQGAPFFVLGAVNNVEPIYLEPGASAIITTAASPLGVSFRESMCTGYLSELQSFTPELSRACPTPSDALPMSADNLRTYGSSCFDYFRSLQPCHFPTSLPSDLEAACRSFIASTMSYNGCANTNRSNPVFALPTWRAYLVFTAERWSNTHDVIQLLDAEGKTVDVLTY</sequence>
<organism evidence="2 3">
    <name type="scientific">Candidatus Kaiserbacteria bacterium RIFCSPHIGHO2_01_FULL_54_36</name>
    <dbReference type="NCBI Taxonomy" id="1798482"/>
    <lineage>
        <taxon>Bacteria</taxon>
        <taxon>Candidatus Kaiseribacteriota</taxon>
    </lineage>
</organism>
<comment type="caution">
    <text evidence="2">The sequence shown here is derived from an EMBL/GenBank/DDBJ whole genome shotgun (WGS) entry which is preliminary data.</text>
</comment>
<dbReference type="EMBL" id="MFKV01000005">
    <property type="protein sequence ID" value="OGG50930.1"/>
    <property type="molecule type" value="Genomic_DNA"/>
</dbReference>
<feature type="region of interest" description="Disordered" evidence="1">
    <location>
        <begin position="61"/>
        <end position="111"/>
    </location>
</feature>
<reference evidence="2 3" key="1">
    <citation type="journal article" date="2016" name="Nat. Commun.">
        <title>Thousands of microbial genomes shed light on interconnected biogeochemical processes in an aquifer system.</title>
        <authorList>
            <person name="Anantharaman K."/>
            <person name="Brown C.T."/>
            <person name="Hug L.A."/>
            <person name="Sharon I."/>
            <person name="Castelle C.J."/>
            <person name="Probst A.J."/>
            <person name="Thomas B.C."/>
            <person name="Singh A."/>
            <person name="Wilkins M.J."/>
            <person name="Karaoz U."/>
            <person name="Brodie E.L."/>
            <person name="Williams K.H."/>
            <person name="Hubbard S.S."/>
            <person name="Banfield J.F."/>
        </authorList>
    </citation>
    <scope>NUCLEOTIDE SEQUENCE [LARGE SCALE GENOMIC DNA]</scope>
</reference>
<evidence type="ECO:0008006" key="4">
    <source>
        <dbReference type="Google" id="ProtNLM"/>
    </source>
</evidence>
<protein>
    <recommendedName>
        <fullName evidence="4">LTD domain-containing protein</fullName>
    </recommendedName>
</protein>
<dbReference type="STRING" id="1798482.A2763_02745"/>
<dbReference type="Proteomes" id="UP000178370">
    <property type="component" value="Unassembled WGS sequence"/>
</dbReference>
<evidence type="ECO:0000313" key="3">
    <source>
        <dbReference type="Proteomes" id="UP000178370"/>
    </source>
</evidence>
<gene>
    <name evidence="2" type="ORF">A2763_02745</name>
</gene>
<evidence type="ECO:0000313" key="2">
    <source>
        <dbReference type="EMBL" id="OGG50930.1"/>
    </source>
</evidence>
<feature type="compositionally biased region" description="Polar residues" evidence="1">
    <location>
        <begin position="91"/>
        <end position="109"/>
    </location>
</feature>
<name>A0A1F6CPC7_9BACT</name>